<name>A0A0K2TM70_LEPSM</name>
<accession>A0A0K2TM70</accession>
<organism evidence="1">
    <name type="scientific">Lepeophtheirus salmonis</name>
    <name type="common">Salmon louse</name>
    <name type="synonym">Caligus salmonis</name>
    <dbReference type="NCBI Taxonomy" id="72036"/>
    <lineage>
        <taxon>Eukaryota</taxon>
        <taxon>Metazoa</taxon>
        <taxon>Ecdysozoa</taxon>
        <taxon>Arthropoda</taxon>
        <taxon>Crustacea</taxon>
        <taxon>Multicrustacea</taxon>
        <taxon>Hexanauplia</taxon>
        <taxon>Copepoda</taxon>
        <taxon>Siphonostomatoida</taxon>
        <taxon>Caligidae</taxon>
        <taxon>Lepeophtheirus</taxon>
    </lineage>
</organism>
<reference evidence="1" key="1">
    <citation type="submission" date="2014-05" db="EMBL/GenBank/DDBJ databases">
        <authorList>
            <person name="Chronopoulou M."/>
        </authorList>
    </citation>
    <scope>NUCLEOTIDE SEQUENCE</scope>
    <source>
        <tissue evidence="1">Whole organism</tissue>
    </source>
</reference>
<dbReference type="EMBL" id="HACA01009366">
    <property type="protein sequence ID" value="CDW26727.1"/>
    <property type="molecule type" value="Transcribed_RNA"/>
</dbReference>
<sequence>MCLPRLPMHLPFNIVIKSSLF</sequence>
<dbReference type="AlphaFoldDB" id="A0A0K2TM70"/>
<evidence type="ECO:0000313" key="1">
    <source>
        <dbReference type="EMBL" id="CDW26727.1"/>
    </source>
</evidence>
<protein>
    <submittedName>
        <fullName evidence="1">Uncharacterized protein</fullName>
    </submittedName>
</protein>
<proteinExistence type="predicted"/>